<dbReference type="Proteomes" id="UP000004471">
    <property type="component" value="Unassembled WGS sequence"/>
</dbReference>
<feature type="region of interest" description="Disordered" evidence="1">
    <location>
        <begin position="88"/>
        <end position="107"/>
    </location>
</feature>
<comment type="caution">
    <text evidence="2">The sequence shown here is derived from an EMBL/GenBank/DDBJ whole genome shotgun (WGS) entry which is preliminary data.</text>
</comment>
<evidence type="ECO:0000313" key="2">
    <source>
        <dbReference type="EMBL" id="EGH33304.1"/>
    </source>
</evidence>
<protein>
    <submittedName>
        <fullName evidence="2">Uncharacterized protein</fullName>
    </submittedName>
</protein>
<sequence length="107" mass="11572">MDVVGPQLGFHDDPQPWLYLIKKTRGRPRQVVGQVAMLNRGSLANSALIRSEPVGVMQVTVIGNCGYCTSSERIIGAAAMLSPTDTACTQMPPRCMTGKPRAQRSPM</sequence>
<dbReference type="EMBL" id="AEAH01001564">
    <property type="protein sequence ID" value="EGH33304.1"/>
    <property type="molecule type" value="Genomic_DNA"/>
</dbReference>
<proteinExistence type="predicted"/>
<evidence type="ECO:0000313" key="3">
    <source>
        <dbReference type="Proteomes" id="UP000004471"/>
    </source>
</evidence>
<dbReference type="HOGENOM" id="CLU_2215537_0_0_6"/>
<organism evidence="2 3">
    <name type="scientific">Pseudomonas syringae pv. japonica str. M301072</name>
    <dbReference type="NCBI Taxonomy" id="629262"/>
    <lineage>
        <taxon>Bacteria</taxon>
        <taxon>Pseudomonadati</taxon>
        <taxon>Pseudomonadota</taxon>
        <taxon>Gammaproteobacteria</taxon>
        <taxon>Pseudomonadales</taxon>
        <taxon>Pseudomonadaceae</taxon>
        <taxon>Pseudomonas</taxon>
        <taxon>Pseudomonas syringae</taxon>
    </lineage>
</organism>
<dbReference type="AlphaFoldDB" id="F3FSW2"/>
<name>F3FSW2_PSESX</name>
<feature type="non-terminal residue" evidence="2">
    <location>
        <position position="107"/>
    </location>
</feature>
<evidence type="ECO:0000256" key="1">
    <source>
        <dbReference type="SAM" id="MobiDB-lite"/>
    </source>
</evidence>
<reference evidence="2 3" key="1">
    <citation type="journal article" date="2011" name="PLoS Pathog.">
        <title>Dynamic evolution of pathogenicity revealed by sequencing and comparative genomics of 19 Pseudomonas syringae isolates.</title>
        <authorList>
            <person name="Baltrus D.A."/>
            <person name="Nishimura M.T."/>
            <person name="Romanchuk A."/>
            <person name="Chang J.H."/>
            <person name="Mukhtar M.S."/>
            <person name="Cherkis K."/>
            <person name="Roach J."/>
            <person name="Grant S.R."/>
            <person name="Jones C.D."/>
            <person name="Dangl J.L."/>
        </authorList>
    </citation>
    <scope>NUCLEOTIDE SEQUENCE [LARGE SCALE GENOMIC DNA]</scope>
    <source>
        <strain evidence="3">M301072PT</strain>
    </source>
</reference>
<gene>
    <name evidence="2" type="ORF">PSYJA_32031</name>
</gene>
<accession>F3FSW2</accession>